<dbReference type="PANTHER" id="PTHR45138">
    <property type="entry name" value="REGULATORY COMPONENTS OF SENSORY TRANSDUCTION SYSTEM"/>
    <property type="match status" value="1"/>
</dbReference>
<evidence type="ECO:0000313" key="5">
    <source>
        <dbReference type="Proteomes" id="UP000290759"/>
    </source>
</evidence>
<dbReference type="AlphaFoldDB" id="A0A4Q2U107"/>
<dbReference type="EMBL" id="QYBB01000041">
    <property type="protein sequence ID" value="RYC29760.1"/>
    <property type="molecule type" value="Genomic_DNA"/>
</dbReference>
<gene>
    <name evidence="4" type="ORF">D3273_22420</name>
</gene>
<dbReference type="OrthoDB" id="9812260at2"/>
<organism evidence="4 5">
    <name type="scientific">Lichenibacterium minor</name>
    <dbReference type="NCBI Taxonomy" id="2316528"/>
    <lineage>
        <taxon>Bacteria</taxon>
        <taxon>Pseudomonadati</taxon>
        <taxon>Pseudomonadota</taxon>
        <taxon>Alphaproteobacteria</taxon>
        <taxon>Hyphomicrobiales</taxon>
        <taxon>Lichenihabitantaceae</taxon>
        <taxon>Lichenibacterium</taxon>
    </lineage>
</organism>
<sequence length="440" mass="47487">MSSDSDDELSNLMQFLYTCPVGLVDFDASGTIGLMNPKAMQLMQVLTATPHVSNFFSAFERCGPELRNLAQGFTGRRGTVCENRRVFVREGIVDDASGATVLDCTMVKLSDERFIATLSDVSRQVAQERRLRQAEVWFSSLLDGADDFDVLSLDGAGRIDGVKAGLLEETGLPRDAVIGRTLDVFDCPDADGAASDVVGKIALARRDGWYLDEGWRRVKGGERRWCQRLIVVKSDRDRDSGERSLERAASGYVAVLRSTTRQTFDAAKLRRLLQTDHLTGACNRAHFFEVAERELRQGPYRGQVLSVVAMDVDHFKRINDTHGHAVGDEVLKAITAACQGVLDPADTFARLGGEEFVAMVATDLAGASAKAEALRARVAALEIPSAAGPLRVTASFGCATVSASVRSMAALLAEADRALYSAKHAGRNRVGIAEGVAAVA</sequence>
<dbReference type="CDD" id="cd01949">
    <property type="entry name" value="GGDEF"/>
    <property type="match status" value="1"/>
</dbReference>
<evidence type="ECO:0000313" key="4">
    <source>
        <dbReference type="EMBL" id="RYC29760.1"/>
    </source>
</evidence>
<dbReference type="SMART" id="SM00267">
    <property type="entry name" value="GGDEF"/>
    <property type="match status" value="1"/>
</dbReference>
<name>A0A4Q2U107_9HYPH</name>
<dbReference type="PANTHER" id="PTHR45138:SF9">
    <property type="entry name" value="DIGUANYLATE CYCLASE DGCM-RELATED"/>
    <property type="match status" value="1"/>
</dbReference>
<keyword evidence="5" id="KW-1185">Reference proteome</keyword>
<dbReference type="RefSeq" id="WP_129229125.1">
    <property type="nucleotide sequence ID" value="NZ_QYBB01000041.1"/>
</dbReference>
<dbReference type="SUPFAM" id="SSF55073">
    <property type="entry name" value="Nucleotide cyclase"/>
    <property type="match status" value="1"/>
</dbReference>
<dbReference type="SUPFAM" id="SSF55785">
    <property type="entry name" value="PYP-like sensor domain (PAS domain)"/>
    <property type="match status" value="1"/>
</dbReference>
<dbReference type="Gene3D" id="3.30.70.270">
    <property type="match status" value="1"/>
</dbReference>
<dbReference type="Pfam" id="PF00990">
    <property type="entry name" value="GGDEF"/>
    <property type="match status" value="1"/>
</dbReference>
<reference evidence="4 5" key="1">
    <citation type="submission" date="2018-12" db="EMBL/GenBank/DDBJ databases">
        <authorList>
            <person name="Grouzdev D.S."/>
            <person name="Krutkina M.S."/>
        </authorList>
    </citation>
    <scope>NUCLEOTIDE SEQUENCE [LARGE SCALE GENOMIC DNA]</scope>
    <source>
        <strain evidence="4 5">RmlP026</strain>
    </source>
</reference>
<protein>
    <recommendedName>
        <fullName evidence="1">diguanylate cyclase</fullName>
        <ecNumber evidence="1">2.7.7.65</ecNumber>
    </recommendedName>
</protein>
<evidence type="ECO:0000256" key="2">
    <source>
        <dbReference type="ARBA" id="ARBA00034247"/>
    </source>
</evidence>
<dbReference type="InterPro" id="IPR029787">
    <property type="entry name" value="Nucleotide_cyclase"/>
</dbReference>
<feature type="domain" description="GGDEF" evidence="3">
    <location>
        <begin position="303"/>
        <end position="435"/>
    </location>
</feature>
<evidence type="ECO:0000259" key="3">
    <source>
        <dbReference type="PROSITE" id="PS50887"/>
    </source>
</evidence>
<accession>A0A4Q2U107</accession>
<dbReference type="FunFam" id="3.30.70.270:FF:000001">
    <property type="entry name" value="Diguanylate cyclase domain protein"/>
    <property type="match status" value="1"/>
</dbReference>
<comment type="caution">
    <text evidence="4">The sequence shown here is derived from an EMBL/GenBank/DDBJ whole genome shotgun (WGS) entry which is preliminary data.</text>
</comment>
<dbReference type="InterPro" id="IPR035965">
    <property type="entry name" value="PAS-like_dom_sf"/>
</dbReference>
<dbReference type="InterPro" id="IPR043128">
    <property type="entry name" value="Rev_trsase/Diguanyl_cyclase"/>
</dbReference>
<dbReference type="PROSITE" id="PS50887">
    <property type="entry name" value="GGDEF"/>
    <property type="match status" value="1"/>
</dbReference>
<dbReference type="EC" id="2.7.7.65" evidence="1"/>
<evidence type="ECO:0000256" key="1">
    <source>
        <dbReference type="ARBA" id="ARBA00012528"/>
    </source>
</evidence>
<dbReference type="Proteomes" id="UP000290759">
    <property type="component" value="Unassembled WGS sequence"/>
</dbReference>
<dbReference type="NCBIfam" id="TIGR00254">
    <property type="entry name" value="GGDEF"/>
    <property type="match status" value="1"/>
</dbReference>
<dbReference type="InterPro" id="IPR050469">
    <property type="entry name" value="Diguanylate_Cyclase"/>
</dbReference>
<dbReference type="GO" id="GO:0052621">
    <property type="term" value="F:diguanylate cyclase activity"/>
    <property type="evidence" value="ECO:0007669"/>
    <property type="project" value="UniProtKB-EC"/>
</dbReference>
<comment type="catalytic activity">
    <reaction evidence="2">
        <text>2 GTP = 3',3'-c-di-GMP + 2 diphosphate</text>
        <dbReference type="Rhea" id="RHEA:24898"/>
        <dbReference type="ChEBI" id="CHEBI:33019"/>
        <dbReference type="ChEBI" id="CHEBI:37565"/>
        <dbReference type="ChEBI" id="CHEBI:58805"/>
        <dbReference type="EC" id="2.7.7.65"/>
    </reaction>
</comment>
<dbReference type="Gene3D" id="3.30.450.20">
    <property type="entry name" value="PAS domain"/>
    <property type="match status" value="1"/>
</dbReference>
<reference evidence="4 5" key="2">
    <citation type="submission" date="2019-02" db="EMBL/GenBank/DDBJ databases">
        <title>'Lichenibacterium ramalinii' gen. nov. sp. nov., 'Lichenibacterium minor' gen. nov. sp. nov.</title>
        <authorList>
            <person name="Pankratov T."/>
        </authorList>
    </citation>
    <scope>NUCLEOTIDE SEQUENCE [LARGE SCALE GENOMIC DNA]</scope>
    <source>
        <strain evidence="4 5">RmlP026</strain>
    </source>
</reference>
<dbReference type="InterPro" id="IPR000160">
    <property type="entry name" value="GGDEF_dom"/>
</dbReference>
<proteinExistence type="predicted"/>